<dbReference type="EMBL" id="QEIN01000023">
    <property type="protein sequence ID" value="RCV61257.1"/>
    <property type="molecule type" value="Genomic_DNA"/>
</dbReference>
<dbReference type="RefSeq" id="WP_114396357.1">
    <property type="nucleotide sequence ID" value="NZ_QEIM01000007.1"/>
</dbReference>
<accession>A0A368T9Y2</accession>
<dbReference type="Pfam" id="PF00294">
    <property type="entry name" value="PfkB"/>
    <property type="match status" value="1"/>
</dbReference>
<dbReference type="PANTHER" id="PTHR42774:SF3">
    <property type="entry name" value="KETOHEXOKINASE"/>
    <property type="match status" value="1"/>
</dbReference>
<reference evidence="3 4" key="1">
    <citation type="submission" date="2018-04" db="EMBL/GenBank/DDBJ databases">
        <title>Novel actinobacteria from marine sediment.</title>
        <authorList>
            <person name="Ng Z.Y."/>
            <person name="Tan G.Y.A."/>
        </authorList>
    </citation>
    <scope>NUCLEOTIDE SEQUENCE [LARGE SCALE GENOMIC DNA]</scope>
    <source>
        <strain evidence="3 4">TPS81</strain>
    </source>
</reference>
<evidence type="ECO:0000256" key="1">
    <source>
        <dbReference type="SAM" id="MobiDB-lite"/>
    </source>
</evidence>
<evidence type="ECO:0000313" key="3">
    <source>
        <dbReference type="EMBL" id="RCV61257.1"/>
    </source>
</evidence>
<name>A0A368T9Y2_9ACTN</name>
<dbReference type="InterPro" id="IPR052562">
    <property type="entry name" value="Ketohexokinase-related"/>
</dbReference>
<dbReference type="InterPro" id="IPR011611">
    <property type="entry name" value="PfkB_dom"/>
</dbReference>
<organism evidence="3 4">
    <name type="scientific">Marinitenerispora sediminis</name>
    <dbReference type="NCBI Taxonomy" id="1931232"/>
    <lineage>
        <taxon>Bacteria</taxon>
        <taxon>Bacillati</taxon>
        <taxon>Actinomycetota</taxon>
        <taxon>Actinomycetes</taxon>
        <taxon>Streptosporangiales</taxon>
        <taxon>Nocardiopsidaceae</taxon>
        <taxon>Marinitenerispora</taxon>
    </lineage>
</organism>
<gene>
    <name evidence="3" type="ORF">DEF24_04785</name>
</gene>
<dbReference type="AlphaFoldDB" id="A0A368T9Y2"/>
<proteinExistence type="predicted"/>
<dbReference type="InterPro" id="IPR029056">
    <property type="entry name" value="Ribokinase-like"/>
</dbReference>
<keyword evidence="4" id="KW-1185">Reference proteome</keyword>
<keyword evidence="3" id="KW-0808">Transferase</keyword>
<keyword evidence="3" id="KW-0418">Kinase</keyword>
<dbReference type="OrthoDB" id="9813569at2"/>
<dbReference type="Proteomes" id="UP000253318">
    <property type="component" value="Unassembled WGS sequence"/>
</dbReference>
<dbReference type="GO" id="GO:0016301">
    <property type="term" value="F:kinase activity"/>
    <property type="evidence" value="ECO:0007669"/>
    <property type="project" value="UniProtKB-KW"/>
</dbReference>
<sequence length="386" mass="40527">MAKQGRAADAAENSKPEYTKLESTPLVGEPHDVLAGAREPDSPAIDLALSGTVFFDIVLTGLAAPPASGTEVGAEGMGSCPGGVANLAVAASRLGLRTAVAAAFGEDVYGDFSWETLSGQETVDLSASRRIPNWHSPFTVSLAYRGDRSMVTHEHPSPVPLEQMAHELPQARAVFVSLSAEDGVPDWALRQAANGARIFADVGWDDSQTWSGSVLEQLRHCHAFVPNAIEAMSYTRTGSPASALAALAEHVPVAVVTDGPRGALAVDQTTGESAEVEGLVLDAVDTTGAGDVFGASFIVGTLAGWPLEQRLRFANLCAALSVQHTGGSLSAPGWADIAAWWSHLYVRNGGGDRQLASDYAFLSDLVPRPWLPTDQRRASATIGLRH</sequence>
<comment type="caution">
    <text evidence="3">The sequence shown here is derived from an EMBL/GenBank/DDBJ whole genome shotgun (WGS) entry which is preliminary data.</text>
</comment>
<dbReference type="Gene3D" id="3.40.1190.20">
    <property type="match status" value="1"/>
</dbReference>
<evidence type="ECO:0000313" key="4">
    <source>
        <dbReference type="Proteomes" id="UP000253318"/>
    </source>
</evidence>
<feature type="region of interest" description="Disordered" evidence="1">
    <location>
        <begin position="1"/>
        <end position="26"/>
    </location>
</feature>
<feature type="domain" description="Carbohydrate kinase PfkB" evidence="2">
    <location>
        <begin position="75"/>
        <end position="332"/>
    </location>
</feature>
<dbReference type="PANTHER" id="PTHR42774">
    <property type="entry name" value="PHOSPHOTRANSFERASE SYSTEM TRANSPORT PROTEIN"/>
    <property type="match status" value="1"/>
</dbReference>
<protein>
    <submittedName>
        <fullName evidence="3">Carbohydrate kinase family protein</fullName>
    </submittedName>
</protein>
<dbReference type="CDD" id="cd01942">
    <property type="entry name" value="ribokinase_group_A"/>
    <property type="match status" value="1"/>
</dbReference>
<dbReference type="SUPFAM" id="SSF53613">
    <property type="entry name" value="Ribokinase-like"/>
    <property type="match status" value="1"/>
</dbReference>
<evidence type="ECO:0000259" key="2">
    <source>
        <dbReference type="Pfam" id="PF00294"/>
    </source>
</evidence>